<dbReference type="InterPro" id="IPR013324">
    <property type="entry name" value="RNA_pol_sigma_r3/r4-like"/>
</dbReference>
<dbReference type="NCBIfam" id="TIGR02937">
    <property type="entry name" value="sigma70-ECF"/>
    <property type="match status" value="1"/>
</dbReference>
<evidence type="ECO:0000256" key="1">
    <source>
        <dbReference type="ARBA" id="ARBA00010641"/>
    </source>
</evidence>
<proteinExistence type="inferred from homology"/>
<dbReference type="Pfam" id="PF04542">
    <property type="entry name" value="Sigma70_r2"/>
    <property type="match status" value="1"/>
</dbReference>
<dbReference type="InterPro" id="IPR013325">
    <property type="entry name" value="RNA_pol_sigma_r2"/>
</dbReference>
<comment type="caution">
    <text evidence="7">The sequence shown here is derived from an EMBL/GenBank/DDBJ whole genome shotgun (WGS) entry which is preliminary data.</text>
</comment>
<keyword evidence="4" id="KW-0804">Transcription</keyword>
<evidence type="ECO:0000313" key="8">
    <source>
        <dbReference type="Proteomes" id="UP000824093"/>
    </source>
</evidence>
<sequence length="161" mass="19517">MQDIEKIYQEYASAVYKYIFCLTKNEDLSEEITQETFVRAVKEIKKFKGECKISVWLCQIAKHIYFKTLKEKKKYQEVQIQEYSDLLFENDTIEDLYCKNEEKLEIFRKIQRLDEKTKNVMYLKIAGDLTFKEIGEIMNQSENWARVTFYRGKQKIKEEKQ</sequence>
<evidence type="ECO:0000256" key="3">
    <source>
        <dbReference type="ARBA" id="ARBA00023082"/>
    </source>
</evidence>
<dbReference type="GO" id="GO:0006352">
    <property type="term" value="P:DNA-templated transcription initiation"/>
    <property type="evidence" value="ECO:0007669"/>
    <property type="project" value="InterPro"/>
</dbReference>
<dbReference type="InterPro" id="IPR007627">
    <property type="entry name" value="RNA_pol_sigma70_r2"/>
</dbReference>
<dbReference type="AlphaFoldDB" id="A0A9D1M0L9"/>
<dbReference type="Gene3D" id="1.10.1740.10">
    <property type="match status" value="1"/>
</dbReference>
<protein>
    <submittedName>
        <fullName evidence="7">Sigma-70 family RNA polymerase sigma factor</fullName>
    </submittedName>
</protein>
<dbReference type="PANTHER" id="PTHR43133">
    <property type="entry name" value="RNA POLYMERASE ECF-TYPE SIGMA FACTO"/>
    <property type="match status" value="1"/>
</dbReference>
<organism evidence="7 8">
    <name type="scientific">Candidatus Merdicola faecigallinarum</name>
    <dbReference type="NCBI Taxonomy" id="2840862"/>
    <lineage>
        <taxon>Bacteria</taxon>
        <taxon>Bacillati</taxon>
        <taxon>Bacillota</taxon>
        <taxon>Clostridia</taxon>
        <taxon>Candidatus Merdicola</taxon>
    </lineage>
</organism>
<name>A0A9D1M0L9_9FIRM</name>
<dbReference type="SUPFAM" id="SSF88659">
    <property type="entry name" value="Sigma3 and sigma4 domains of RNA polymerase sigma factors"/>
    <property type="match status" value="1"/>
</dbReference>
<feature type="domain" description="RNA polymerase sigma factor 70 region 4 type 2" evidence="6">
    <location>
        <begin position="105"/>
        <end position="156"/>
    </location>
</feature>
<comment type="similarity">
    <text evidence="1">Belongs to the sigma-70 factor family. ECF subfamily.</text>
</comment>
<dbReference type="InterPro" id="IPR039425">
    <property type="entry name" value="RNA_pol_sigma-70-like"/>
</dbReference>
<dbReference type="InterPro" id="IPR036388">
    <property type="entry name" value="WH-like_DNA-bd_sf"/>
</dbReference>
<dbReference type="Pfam" id="PF08281">
    <property type="entry name" value="Sigma70_r4_2"/>
    <property type="match status" value="1"/>
</dbReference>
<dbReference type="Proteomes" id="UP000824093">
    <property type="component" value="Unassembled WGS sequence"/>
</dbReference>
<evidence type="ECO:0000259" key="5">
    <source>
        <dbReference type="Pfam" id="PF04542"/>
    </source>
</evidence>
<reference evidence="7" key="1">
    <citation type="submission" date="2020-10" db="EMBL/GenBank/DDBJ databases">
        <authorList>
            <person name="Gilroy R."/>
        </authorList>
    </citation>
    <scope>NUCLEOTIDE SEQUENCE</scope>
    <source>
        <strain evidence="7">CHK195-15760</strain>
    </source>
</reference>
<dbReference type="Gene3D" id="1.10.10.10">
    <property type="entry name" value="Winged helix-like DNA-binding domain superfamily/Winged helix DNA-binding domain"/>
    <property type="match status" value="1"/>
</dbReference>
<keyword evidence="2" id="KW-0805">Transcription regulation</keyword>
<keyword evidence="3" id="KW-0731">Sigma factor</keyword>
<evidence type="ECO:0000256" key="2">
    <source>
        <dbReference type="ARBA" id="ARBA00023015"/>
    </source>
</evidence>
<feature type="domain" description="RNA polymerase sigma-70 region 2" evidence="5">
    <location>
        <begin position="7"/>
        <end position="70"/>
    </location>
</feature>
<evidence type="ECO:0000259" key="6">
    <source>
        <dbReference type="Pfam" id="PF08281"/>
    </source>
</evidence>
<evidence type="ECO:0000256" key="4">
    <source>
        <dbReference type="ARBA" id="ARBA00023163"/>
    </source>
</evidence>
<reference evidence="7" key="2">
    <citation type="journal article" date="2021" name="PeerJ">
        <title>Extensive microbial diversity within the chicken gut microbiome revealed by metagenomics and culture.</title>
        <authorList>
            <person name="Gilroy R."/>
            <person name="Ravi A."/>
            <person name="Getino M."/>
            <person name="Pursley I."/>
            <person name="Horton D.L."/>
            <person name="Alikhan N.F."/>
            <person name="Baker D."/>
            <person name="Gharbi K."/>
            <person name="Hall N."/>
            <person name="Watson M."/>
            <person name="Adriaenssens E.M."/>
            <person name="Foster-Nyarko E."/>
            <person name="Jarju S."/>
            <person name="Secka A."/>
            <person name="Antonio M."/>
            <person name="Oren A."/>
            <person name="Chaudhuri R.R."/>
            <person name="La Ragione R."/>
            <person name="Hildebrand F."/>
            <person name="Pallen M.J."/>
        </authorList>
    </citation>
    <scope>NUCLEOTIDE SEQUENCE</scope>
    <source>
        <strain evidence="7">CHK195-15760</strain>
    </source>
</reference>
<dbReference type="InterPro" id="IPR014284">
    <property type="entry name" value="RNA_pol_sigma-70_dom"/>
</dbReference>
<gene>
    <name evidence="7" type="ORF">IAB70_02230</name>
</gene>
<evidence type="ECO:0000313" key="7">
    <source>
        <dbReference type="EMBL" id="HIU51432.1"/>
    </source>
</evidence>
<dbReference type="GO" id="GO:0016987">
    <property type="term" value="F:sigma factor activity"/>
    <property type="evidence" value="ECO:0007669"/>
    <property type="project" value="UniProtKB-KW"/>
</dbReference>
<dbReference type="SUPFAM" id="SSF88946">
    <property type="entry name" value="Sigma2 domain of RNA polymerase sigma factors"/>
    <property type="match status" value="1"/>
</dbReference>
<dbReference type="InterPro" id="IPR013249">
    <property type="entry name" value="RNA_pol_sigma70_r4_t2"/>
</dbReference>
<dbReference type="EMBL" id="DVNH01000017">
    <property type="protein sequence ID" value="HIU51432.1"/>
    <property type="molecule type" value="Genomic_DNA"/>
</dbReference>
<dbReference type="GO" id="GO:0003677">
    <property type="term" value="F:DNA binding"/>
    <property type="evidence" value="ECO:0007669"/>
    <property type="project" value="InterPro"/>
</dbReference>
<dbReference type="PANTHER" id="PTHR43133:SF51">
    <property type="entry name" value="RNA POLYMERASE SIGMA FACTOR"/>
    <property type="match status" value="1"/>
</dbReference>
<accession>A0A9D1M0L9</accession>